<protein>
    <submittedName>
        <fullName evidence="16">Ferrichrome-iron receptor</fullName>
    </submittedName>
</protein>
<organism evidence="16 17">
    <name type="scientific">Alloalcanivorax venustensis ISO4</name>
    <dbReference type="NCBI Taxonomy" id="1177184"/>
    <lineage>
        <taxon>Bacteria</taxon>
        <taxon>Pseudomonadati</taxon>
        <taxon>Pseudomonadota</taxon>
        <taxon>Gammaproteobacteria</taxon>
        <taxon>Oceanospirillales</taxon>
        <taxon>Alcanivoracaceae</taxon>
        <taxon>Alloalcanivorax</taxon>
    </lineage>
</organism>
<keyword evidence="7 10" id="KW-0472">Membrane</keyword>
<feature type="domain" description="TonB-dependent receptor plug" evidence="15">
    <location>
        <begin position="60"/>
        <end position="159"/>
    </location>
</feature>
<feature type="region of interest" description="Disordered" evidence="12">
    <location>
        <begin position="396"/>
        <end position="420"/>
    </location>
</feature>
<dbReference type="InterPro" id="IPR010105">
    <property type="entry name" value="TonB_sidphr_rcpt"/>
</dbReference>
<evidence type="ECO:0000256" key="2">
    <source>
        <dbReference type="ARBA" id="ARBA00009810"/>
    </source>
</evidence>
<dbReference type="Proteomes" id="UP000644441">
    <property type="component" value="Unassembled WGS sequence"/>
</dbReference>
<evidence type="ECO:0000256" key="6">
    <source>
        <dbReference type="ARBA" id="ARBA00023077"/>
    </source>
</evidence>
<gene>
    <name evidence="16" type="ORF">ISO4_01611</name>
</gene>
<dbReference type="Gene3D" id="2.170.130.10">
    <property type="entry name" value="TonB-dependent receptor, plug domain"/>
    <property type="match status" value="1"/>
</dbReference>
<name>A0ABS0AFU1_9GAMM</name>
<dbReference type="PANTHER" id="PTHR32552:SF84">
    <property type="entry name" value="TONB-DEPENDENT RECEPTOR-RELATED"/>
    <property type="match status" value="1"/>
</dbReference>
<dbReference type="InterPro" id="IPR037066">
    <property type="entry name" value="Plug_dom_sf"/>
</dbReference>
<evidence type="ECO:0000313" key="16">
    <source>
        <dbReference type="EMBL" id="MBF5053009.1"/>
    </source>
</evidence>
<evidence type="ECO:0000256" key="5">
    <source>
        <dbReference type="ARBA" id="ARBA00022692"/>
    </source>
</evidence>
<feature type="domain" description="TonB-dependent receptor-like beta-barrel" evidence="14">
    <location>
        <begin position="283"/>
        <end position="687"/>
    </location>
</feature>
<dbReference type="InterPro" id="IPR039426">
    <property type="entry name" value="TonB-dep_rcpt-like"/>
</dbReference>
<evidence type="ECO:0000256" key="9">
    <source>
        <dbReference type="ARBA" id="ARBA00023237"/>
    </source>
</evidence>
<dbReference type="SUPFAM" id="SSF56935">
    <property type="entry name" value="Porins"/>
    <property type="match status" value="1"/>
</dbReference>
<keyword evidence="3 10" id="KW-0813">Transport</keyword>
<evidence type="ECO:0000256" key="10">
    <source>
        <dbReference type="PROSITE-ProRule" id="PRU01360"/>
    </source>
</evidence>
<sequence>MFVARSRFSRHAPLAIALTILAPTAWSAPSGHQLETVRVDNDAAAPVTPTTTDGRLGLSERETPATVSSVDREDIEQLGLRNLIELYRSAPGVAAGNIPGSPASVSMRGLTDVGYLFDGVRVADPSLVSRNLDTWNLERVEVLKGPASVLHGTGALGGTLNLVTRKPDLAGDRYDGMLEYGSHDSLRLGVGTNRVVNPNVAVRADLSHSRSSGYVDDTDAETTALTAGILVHASDRLTLSAALDLYSDRYATPYQGTPLLPADVARDPSDVVSGSGLVLDEAIRDNNYNVRDGEMTADSQWLRTKADYQLNGTWRLVNELSFYNANRDWANSEDFTYNDATGQLDRLTTRINHHHRFATDRFYGVHDGYLGERRHRLVVGAEYQYTDFDSRRRFGDTTSVDPFNPDRGDMPPNSPANYSSRADFDSTVSGGAVFLEDALNLTPNWVLVSGLRYEYLELDRGIDDLSAGTRDTFGQTFEDLSWRLGTVYDLTNNMQVFAQYNQASSPIGSLLLSNPTNARFDLSDGRATELGARANLWRDRVTLTTAVYRLNQDDIVTRDPANPALSVQGGGIEAEGVEVDLTVRPHERWWINLNGAWNDAEYDQLLGAGGEDLSGNRLTNVPKTTANLSSAYTLAALPLTLGGAVRHTGDFYTGTANEYLVDERSLLDAWVSYPVASGTLTLRGRNLTDEFYADWSGYSATQVYVGAPRTVELGWTGRF</sequence>
<keyword evidence="9 10" id="KW-0998">Cell outer membrane</keyword>
<dbReference type="InterPro" id="IPR036942">
    <property type="entry name" value="Beta-barrel_TonB_sf"/>
</dbReference>
<keyword evidence="5 10" id="KW-0812">Transmembrane</keyword>
<evidence type="ECO:0000256" key="11">
    <source>
        <dbReference type="RuleBase" id="RU003357"/>
    </source>
</evidence>
<reference evidence="16 17" key="1">
    <citation type="submission" date="2012-09" db="EMBL/GenBank/DDBJ databases">
        <title>Genome Sequence of alkane-degrading Bacterium Alcanivorax venustensis ISO4.</title>
        <authorList>
            <person name="Lai Q."/>
            <person name="Shao Z."/>
        </authorList>
    </citation>
    <scope>NUCLEOTIDE SEQUENCE [LARGE SCALE GENOMIC DNA]</scope>
    <source>
        <strain evidence="16 17">ISO4</strain>
    </source>
</reference>
<evidence type="ECO:0000256" key="8">
    <source>
        <dbReference type="ARBA" id="ARBA00023170"/>
    </source>
</evidence>
<keyword evidence="13" id="KW-0732">Signal</keyword>
<dbReference type="Pfam" id="PF00593">
    <property type="entry name" value="TonB_dep_Rec_b-barrel"/>
    <property type="match status" value="1"/>
</dbReference>
<comment type="similarity">
    <text evidence="2 10 11">Belongs to the TonB-dependent receptor family.</text>
</comment>
<dbReference type="CDD" id="cd01347">
    <property type="entry name" value="ligand_gated_channel"/>
    <property type="match status" value="1"/>
</dbReference>
<comment type="caution">
    <text evidence="16">The sequence shown here is derived from an EMBL/GenBank/DDBJ whole genome shotgun (WGS) entry which is preliminary data.</text>
</comment>
<evidence type="ECO:0000259" key="15">
    <source>
        <dbReference type="Pfam" id="PF07715"/>
    </source>
</evidence>
<keyword evidence="8 16" id="KW-0675">Receptor</keyword>
<evidence type="ECO:0000256" key="13">
    <source>
        <dbReference type="SAM" id="SignalP"/>
    </source>
</evidence>
<dbReference type="InterPro" id="IPR012910">
    <property type="entry name" value="Plug_dom"/>
</dbReference>
<dbReference type="PROSITE" id="PS52016">
    <property type="entry name" value="TONB_DEPENDENT_REC_3"/>
    <property type="match status" value="1"/>
</dbReference>
<evidence type="ECO:0000256" key="3">
    <source>
        <dbReference type="ARBA" id="ARBA00022448"/>
    </source>
</evidence>
<evidence type="ECO:0000259" key="14">
    <source>
        <dbReference type="Pfam" id="PF00593"/>
    </source>
</evidence>
<dbReference type="Pfam" id="PF07715">
    <property type="entry name" value="Plug"/>
    <property type="match status" value="1"/>
</dbReference>
<dbReference type="EMBL" id="ARXR01000010">
    <property type="protein sequence ID" value="MBF5053009.1"/>
    <property type="molecule type" value="Genomic_DNA"/>
</dbReference>
<dbReference type="PANTHER" id="PTHR32552">
    <property type="entry name" value="FERRICHROME IRON RECEPTOR-RELATED"/>
    <property type="match status" value="1"/>
</dbReference>
<comment type="subcellular location">
    <subcellularLocation>
        <location evidence="1 10">Cell outer membrane</location>
        <topology evidence="1 10">Multi-pass membrane protein</topology>
    </subcellularLocation>
</comment>
<evidence type="ECO:0000256" key="4">
    <source>
        <dbReference type="ARBA" id="ARBA00022452"/>
    </source>
</evidence>
<feature type="signal peptide" evidence="13">
    <location>
        <begin position="1"/>
        <end position="27"/>
    </location>
</feature>
<dbReference type="Gene3D" id="2.40.170.20">
    <property type="entry name" value="TonB-dependent receptor, beta-barrel domain"/>
    <property type="match status" value="1"/>
</dbReference>
<keyword evidence="17" id="KW-1185">Reference proteome</keyword>
<accession>A0ABS0AFU1</accession>
<proteinExistence type="inferred from homology"/>
<evidence type="ECO:0000313" key="17">
    <source>
        <dbReference type="Proteomes" id="UP000644441"/>
    </source>
</evidence>
<keyword evidence="4 10" id="KW-1134">Transmembrane beta strand</keyword>
<evidence type="ECO:0000256" key="12">
    <source>
        <dbReference type="SAM" id="MobiDB-lite"/>
    </source>
</evidence>
<evidence type="ECO:0000256" key="7">
    <source>
        <dbReference type="ARBA" id="ARBA00023136"/>
    </source>
</evidence>
<dbReference type="InterPro" id="IPR000531">
    <property type="entry name" value="Beta-barrel_TonB"/>
</dbReference>
<evidence type="ECO:0000256" key="1">
    <source>
        <dbReference type="ARBA" id="ARBA00004571"/>
    </source>
</evidence>
<dbReference type="NCBIfam" id="TIGR01783">
    <property type="entry name" value="TonB-siderophor"/>
    <property type="match status" value="1"/>
</dbReference>
<feature type="chain" id="PRO_5045407833" evidence="13">
    <location>
        <begin position="28"/>
        <end position="719"/>
    </location>
</feature>
<keyword evidence="6 11" id="KW-0798">TonB box</keyword>